<keyword evidence="7 11" id="KW-0012">Acyltransferase</keyword>
<dbReference type="InterPro" id="IPR000101">
    <property type="entry name" value="GGT_peptidase"/>
</dbReference>
<evidence type="ECO:0000256" key="7">
    <source>
        <dbReference type="ARBA" id="ARBA00023315"/>
    </source>
</evidence>
<dbReference type="EMBL" id="FRCL01000010">
    <property type="protein sequence ID" value="SHM99834.1"/>
    <property type="molecule type" value="Genomic_DNA"/>
</dbReference>
<evidence type="ECO:0000313" key="13">
    <source>
        <dbReference type="Proteomes" id="UP000184092"/>
    </source>
</evidence>
<dbReference type="AlphaFoldDB" id="A0A1M7N9L8"/>
<evidence type="ECO:0000256" key="2">
    <source>
        <dbReference type="ARBA" id="ARBA00001089"/>
    </source>
</evidence>
<feature type="binding site" evidence="10">
    <location>
        <position position="463"/>
    </location>
    <ligand>
        <name>L-glutamate</name>
        <dbReference type="ChEBI" id="CHEBI:29985"/>
    </ligand>
</feature>
<feature type="binding site" evidence="10">
    <location>
        <position position="412"/>
    </location>
    <ligand>
        <name>L-glutamate</name>
        <dbReference type="ChEBI" id="CHEBI:29985"/>
    </ligand>
</feature>
<dbReference type="Proteomes" id="UP000184092">
    <property type="component" value="Unassembled WGS sequence"/>
</dbReference>
<evidence type="ECO:0000256" key="5">
    <source>
        <dbReference type="ARBA" id="ARBA00022801"/>
    </source>
</evidence>
<feature type="binding site" evidence="10">
    <location>
        <begin position="441"/>
        <end position="442"/>
    </location>
    <ligand>
        <name>L-glutamate</name>
        <dbReference type="ChEBI" id="CHEBI:29985"/>
    </ligand>
</feature>
<feature type="binding site" evidence="10">
    <location>
        <position position="97"/>
    </location>
    <ligand>
        <name>L-glutamate</name>
        <dbReference type="ChEBI" id="CHEBI:29985"/>
    </ligand>
</feature>
<dbReference type="GO" id="GO:0103068">
    <property type="term" value="F:leukotriene C4 gamma-glutamyl transferase activity"/>
    <property type="evidence" value="ECO:0007669"/>
    <property type="project" value="UniProtKB-EC"/>
</dbReference>
<keyword evidence="5 11" id="KW-0378">Hydrolase</keyword>
<keyword evidence="6 11" id="KW-0865">Zymogen</keyword>
<dbReference type="GO" id="GO:0006751">
    <property type="term" value="P:glutathione catabolic process"/>
    <property type="evidence" value="ECO:0007669"/>
    <property type="project" value="UniProtKB-UniRule"/>
</dbReference>
<comment type="catalytic activity">
    <reaction evidence="2 11">
        <text>glutathione + H2O = L-cysteinylglycine + L-glutamate</text>
        <dbReference type="Rhea" id="RHEA:28807"/>
        <dbReference type="ChEBI" id="CHEBI:15377"/>
        <dbReference type="ChEBI" id="CHEBI:29985"/>
        <dbReference type="ChEBI" id="CHEBI:57925"/>
        <dbReference type="ChEBI" id="CHEBI:61694"/>
        <dbReference type="EC" id="3.4.19.13"/>
    </reaction>
</comment>
<dbReference type="Pfam" id="PF01019">
    <property type="entry name" value="G_glu_transpept"/>
    <property type="match status" value="1"/>
</dbReference>
<comment type="catalytic activity">
    <reaction evidence="8 11">
        <text>an N-terminal (5-L-glutamyl)-[peptide] + an alpha-amino acid = 5-L-glutamyl amino acid + an N-terminal L-alpha-aminoacyl-[peptide]</text>
        <dbReference type="Rhea" id="RHEA:23904"/>
        <dbReference type="Rhea" id="RHEA-COMP:9780"/>
        <dbReference type="Rhea" id="RHEA-COMP:9795"/>
        <dbReference type="ChEBI" id="CHEBI:77644"/>
        <dbReference type="ChEBI" id="CHEBI:78597"/>
        <dbReference type="ChEBI" id="CHEBI:78599"/>
        <dbReference type="ChEBI" id="CHEBI:78608"/>
        <dbReference type="EC" id="2.3.2.2"/>
    </reaction>
</comment>
<dbReference type="SUPFAM" id="SSF56235">
    <property type="entry name" value="N-terminal nucleophile aminohydrolases (Ntn hydrolases)"/>
    <property type="match status" value="1"/>
</dbReference>
<dbReference type="GO" id="GO:0036374">
    <property type="term" value="F:glutathione hydrolase activity"/>
    <property type="evidence" value="ECO:0007669"/>
    <property type="project" value="UniProtKB-UniRule"/>
</dbReference>
<dbReference type="Gene3D" id="3.60.20.40">
    <property type="match status" value="1"/>
</dbReference>
<dbReference type="RefSeq" id="WP_073209903.1">
    <property type="nucleotide sequence ID" value="NZ_FRCL01000010.1"/>
</dbReference>
<keyword evidence="13" id="KW-1185">Reference proteome</keyword>
<dbReference type="NCBIfam" id="TIGR00066">
    <property type="entry name" value="g_glut_trans"/>
    <property type="match status" value="1"/>
</dbReference>
<evidence type="ECO:0000256" key="11">
    <source>
        <dbReference type="RuleBase" id="RU368036"/>
    </source>
</evidence>
<evidence type="ECO:0000256" key="1">
    <source>
        <dbReference type="ARBA" id="ARBA00001049"/>
    </source>
</evidence>
<comment type="PTM">
    <text evidence="11">Cleaved by autocatalysis into a large and a small subunit.</text>
</comment>
<reference evidence="13" key="1">
    <citation type="submission" date="2016-11" db="EMBL/GenBank/DDBJ databases">
        <authorList>
            <person name="Varghese N."/>
            <person name="Submissions S."/>
        </authorList>
    </citation>
    <scope>NUCLEOTIDE SEQUENCE [LARGE SCALE GENOMIC DNA]</scope>
    <source>
        <strain evidence="13">CGMCC 1.2749</strain>
    </source>
</reference>
<gene>
    <name evidence="12" type="ORF">SAMN05216269_11062</name>
</gene>
<dbReference type="OrthoDB" id="9781342at2"/>
<sequence>MKKILFLLAFAVLGCKSNEKTVEPTGLVTSKAMVVSAREEASQIGVEIMKKGGNAFDAMVATELALAVSHPQAGNIGGGGFMVFRKANGETGAIDYREKAPLAATKDMYLDKNGNVIEGKSRETALALGIPGTIAGIFEVHKKYGSLPISEILKPVIALAERGVVVTKFQAQSLADYRASFIKANGRNSLFSKEYKENDTIKYPALAATLKRIAINGRDEFYNGETAEKLVAFLSKKGGNVTMEDLKKYQAKWRTPITFQYKELKITSMSPPSSGGICLNQIMKMIEPYNLSQMGHNSQKTIQVITEAERRAYADRNYFLGDPDFVKLPLKELVDPAYLEKRMSDFSFDQASKSSDIANGKIKGYESKQTTHYSIVDSKGNAVSVTTTLNDNYGSKIYCDELGFFLNNQMDDFSAKPGVPNLYGLTGTEANSIAPQKRMLSSMSPTIVEKDGKLFMVVGTPGGSTIITSVLQTILNVYEFGMSMQEAVNAPRFHHQWLPDEITFEPNSFDKELLNNLKKKGYNINEKNKEIIGEVDAVLVLPNGKLEGGADKRGDNKAVGF</sequence>
<name>A0A1M7N9L8_9FLAO</name>
<dbReference type="EC" id="3.4.19.13" evidence="11"/>
<comment type="subunit">
    <text evidence="11">This enzyme consists of two polypeptide chains, which are synthesized in precursor form from a single polypeptide.</text>
</comment>
<dbReference type="InterPro" id="IPR051792">
    <property type="entry name" value="GGT_bact"/>
</dbReference>
<evidence type="ECO:0000256" key="4">
    <source>
        <dbReference type="ARBA" id="ARBA00022679"/>
    </source>
</evidence>
<feature type="binding site" evidence="10">
    <location>
        <begin position="388"/>
        <end position="390"/>
    </location>
    <ligand>
        <name>L-glutamate</name>
        <dbReference type="ChEBI" id="CHEBI:29985"/>
    </ligand>
</feature>
<comment type="pathway">
    <text evidence="11">Sulfur metabolism; glutathione metabolism.</text>
</comment>
<protein>
    <recommendedName>
        <fullName evidence="11">Glutathione hydrolase proenzyme</fullName>
        <ecNumber evidence="11">2.3.2.2</ecNumber>
        <ecNumber evidence="11">3.4.19.13</ecNumber>
    </recommendedName>
    <component>
        <recommendedName>
            <fullName evidence="11">Glutathione hydrolase large chain</fullName>
        </recommendedName>
    </component>
    <component>
        <recommendedName>
            <fullName evidence="11">Glutathione hydrolase small chain</fullName>
        </recommendedName>
    </component>
</protein>
<proteinExistence type="inferred from homology"/>
<dbReference type="PANTHER" id="PTHR43199">
    <property type="entry name" value="GLUTATHIONE HYDROLASE"/>
    <property type="match status" value="1"/>
</dbReference>
<keyword evidence="4 11" id="KW-0808">Transferase</keyword>
<dbReference type="InterPro" id="IPR055262">
    <property type="entry name" value="GGT_CS"/>
</dbReference>
<dbReference type="GO" id="GO:0006750">
    <property type="term" value="P:glutathione biosynthetic process"/>
    <property type="evidence" value="ECO:0007669"/>
    <property type="project" value="UniProtKB-KW"/>
</dbReference>
<dbReference type="InterPro" id="IPR043137">
    <property type="entry name" value="GGT_ssub_C"/>
</dbReference>
<comment type="catalytic activity">
    <reaction evidence="1 11">
        <text>an S-substituted glutathione + H2O = an S-substituted L-cysteinylglycine + L-glutamate</text>
        <dbReference type="Rhea" id="RHEA:59468"/>
        <dbReference type="ChEBI" id="CHEBI:15377"/>
        <dbReference type="ChEBI" id="CHEBI:29985"/>
        <dbReference type="ChEBI" id="CHEBI:90779"/>
        <dbReference type="ChEBI" id="CHEBI:143103"/>
        <dbReference type="EC" id="3.4.19.13"/>
    </reaction>
</comment>
<evidence type="ECO:0000256" key="9">
    <source>
        <dbReference type="PIRSR" id="PIRSR600101-1"/>
    </source>
</evidence>
<dbReference type="InterPro" id="IPR029055">
    <property type="entry name" value="Ntn_hydrolases_N"/>
</dbReference>
<organism evidence="12 13">
    <name type="scientific">Flavobacterium xinjiangense</name>
    <dbReference type="NCBI Taxonomy" id="178356"/>
    <lineage>
        <taxon>Bacteria</taxon>
        <taxon>Pseudomonadati</taxon>
        <taxon>Bacteroidota</taxon>
        <taxon>Flavobacteriia</taxon>
        <taxon>Flavobacteriales</taxon>
        <taxon>Flavobacteriaceae</taxon>
        <taxon>Flavobacterium</taxon>
    </lineage>
</organism>
<dbReference type="PRINTS" id="PR01210">
    <property type="entry name" value="GGTRANSPTASE"/>
</dbReference>
<evidence type="ECO:0000256" key="6">
    <source>
        <dbReference type="ARBA" id="ARBA00023145"/>
    </source>
</evidence>
<comment type="similarity">
    <text evidence="3 11">Belongs to the gamma-glutamyltransferase family.</text>
</comment>
<keyword evidence="11" id="KW-0317">Glutathione biosynthesis</keyword>
<accession>A0A1M7N9L8</accession>
<evidence type="ECO:0000256" key="10">
    <source>
        <dbReference type="PIRSR" id="PIRSR600101-2"/>
    </source>
</evidence>
<dbReference type="InterPro" id="IPR043138">
    <property type="entry name" value="GGT_lsub"/>
</dbReference>
<dbReference type="PROSITE" id="PS00462">
    <property type="entry name" value="G_GLU_TRANSPEPTIDASE"/>
    <property type="match status" value="1"/>
</dbReference>
<evidence type="ECO:0000256" key="3">
    <source>
        <dbReference type="ARBA" id="ARBA00009381"/>
    </source>
</evidence>
<evidence type="ECO:0000256" key="8">
    <source>
        <dbReference type="ARBA" id="ARBA00047417"/>
    </source>
</evidence>
<dbReference type="STRING" id="178356.SAMN05216269_11062"/>
<feature type="active site" description="Nucleophile" evidence="9">
    <location>
        <position position="370"/>
    </location>
</feature>
<dbReference type="EC" id="2.3.2.2" evidence="11"/>
<dbReference type="PANTHER" id="PTHR43199:SF1">
    <property type="entry name" value="GLUTATHIONE HYDROLASE PROENZYME"/>
    <property type="match status" value="1"/>
</dbReference>
<dbReference type="PROSITE" id="PS51257">
    <property type="entry name" value="PROKAR_LIPOPROTEIN"/>
    <property type="match status" value="1"/>
</dbReference>
<dbReference type="Gene3D" id="1.10.246.130">
    <property type="match status" value="1"/>
</dbReference>
<dbReference type="UniPathway" id="UPA00204"/>
<evidence type="ECO:0000313" key="12">
    <source>
        <dbReference type="EMBL" id="SHM99834.1"/>
    </source>
</evidence>